<keyword evidence="3" id="KW-0418">Kinase</keyword>
<dbReference type="EMBL" id="JABEZZ010000008">
    <property type="protein sequence ID" value="MBA0591530.1"/>
    <property type="molecule type" value="Genomic_DNA"/>
</dbReference>
<evidence type="ECO:0000256" key="2">
    <source>
        <dbReference type="ARBA" id="ARBA00022741"/>
    </source>
</evidence>
<dbReference type="PANTHER" id="PTHR42833:SF4">
    <property type="entry name" value="URIDYLATE KINASE PUMPKIN, CHLOROPLASTIC"/>
    <property type="match status" value="1"/>
</dbReference>
<keyword evidence="5" id="KW-1133">Transmembrane helix</keyword>
<evidence type="ECO:0000256" key="5">
    <source>
        <dbReference type="SAM" id="Phobius"/>
    </source>
</evidence>
<evidence type="ECO:0000256" key="3">
    <source>
        <dbReference type="ARBA" id="ARBA00022777"/>
    </source>
</evidence>
<dbReference type="InterPro" id="IPR036393">
    <property type="entry name" value="AceGlu_kinase-like_sf"/>
</dbReference>
<keyword evidence="4" id="KW-0067">ATP-binding</keyword>
<dbReference type="PANTHER" id="PTHR42833">
    <property type="entry name" value="URIDYLATE KINASE"/>
    <property type="match status" value="1"/>
</dbReference>
<dbReference type="GO" id="GO:0033862">
    <property type="term" value="F:UMP kinase activity"/>
    <property type="evidence" value="ECO:0007669"/>
    <property type="project" value="TreeGrafter"/>
</dbReference>
<dbReference type="Gene3D" id="3.40.1160.10">
    <property type="entry name" value="Acetylglutamate kinase-like"/>
    <property type="match status" value="1"/>
</dbReference>
<feature type="transmembrane region" description="Helical" evidence="5">
    <location>
        <begin position="6"/>
        <end position="25"/>
    </location>
</feature>
<keyword evidence="5" id="KW-0472">Membrane</keyword>
<sequence>YRKECPGFIGAVSTSFLAIISFGPISSGSSSFLDRTNVKIRHQDSLSQQSSFRRHNHTVSMDPFGMQLVDKPSYIWRRVLLKVSGEALADHSQNIDRKITMAIAREVASVMHLGIEASLKPLLPFIYFIEDHALLLEIANKDICFIWVDFKKKFEQDKVAIVSGGSYFSWIFLGLGMFATVMNAVFLLATMESIGIPTFVQIAFCMLEVAEPYILGRAVMHLEKGRVVTFPVGTGNLFFTTVTAAALGCAESSIFLSSQN</sequence>
<feature type="transmembrane region" description="Helical" evidence="5">
    <location>
        <begin position="194"/>
        <end position="215"/>
    </location>
</feature>
<dbReference type="GO" id="GO:0006225">
    <property type="term" value="P:UDP biosynthetic process"/>
    <property type="evidence" value="ECO:0007669"/>
    <property type="project" value="TreeGrafter"/>
</dbReference>
<gene>
    <name evidence="6" type="ORF">Gorai_008544</name>
</gene>
<comment type="caution">
    <text evidence="6">The sequence shown here is derived from an EMBL/GenBank/DDBJ whole genome shotgun (WGS) entry which is preliminary data.</text>
</comment>
<feature type="transmembrane region" description="Helical" evidence="5">
    <location>
        <begin position="167"/>
        <end position="188"/>
    </location>
</feature>
<evidence type="ECO:0000313" key="7">
    <source>
        <dbReference type="Proteomes" id="UP000593578"/>
    </source>
</evidence>
<keyword evidence="1" id="KW-0808">Transferase</keyword>
<feature type="non-terminal residue" evidence="6">
    <location>
        <position position="1"/>
    </location>
</feature>
<evidence type="ECO:0000256" key="1">
    <source>
        <dbReference type="ARBA" id="ARBA00022679"/>
    </source>
</evidence>
<dbReference type="SUPFAM" id="SSF53633">
    <property type="entry name" value="Carbamate kinase-like"/>
    <property type="match status" value="1"/>
</dbReference>
<accession>A0A7J8PRB3</accession>
<name>A0A7J8PRB3_GOSRA</name>
<dbReference type="GO" id="GO:0005524">
    <property type="term" value="F:ATP binding"/>
    <property type="evidence" value="ECO:0007669"/>
    <property type="project" value="UniProtKB-KW"/>
</dbReference>
<proteinExistence type="predicted"/>
<reference evidence="6 7" key="1">
    <citation type="journal article" date="2019" name="Genome Biol. Evol.">
        <title>Insights into the evolution of the New World diploid cottons (Gossypium, subgenus Houzingenia) based on genome sequencing.</title>
        <authorList>
            <person name="Grover C.E."/>
            <person name="Arick M.A. 2nd"/>
            <person name="Thrash A."/>
            <person name="Conover J.L."/>
            <person name="Sanders W.S."/>
            <person name="Peterson D.G."/>
            <person name="Frelichowski J.E."/>
            <person name="Scheffler J.A."/>
            <person name="Scheffler B.E."/>
            <person name="Wendel J.F."/>
        </authorList>
    </citation>
    <scope>NUCLEOTIDE SEQUENCE [LARGE SCALE GENOMIC DNA]</scope>
    <source>
        <strain evidence="6">8</strain>
        <tissue evidence="6">Leaf</tissue>
    </source>
</reference>
<dbReference type="Proteomes" id="UP000593578">
    <property type="component" value="Unassembled WGS sequence"/>
</dbReference>
<dbReference type="AlphaFoldDB" id="A0A7J8PRB3"/>
<evidence type="ECO:0000313" key="6">
    <source>
        <dbReference type="EMBL" id="MBA0591530.1"/>
    </source>
</evidence>
<feature type="transmembrane region" description="Helical" evidence="5">
    <location>
        <begin position="227"/>
        <end position="248"/>
    </location>
</feature>
<organism evidence="6 7">
    <name type="scientific">Gossypium raimondii</name>
    <name type="common">Peruvian cotton</name>
    <name type="synonym">Gossypium klotzschianum subsp. raimondii</name>
    <dbReference type="NCBI Taxonomy" id="29730"/>
    <lineage>
        <taxon>Eukaryota</taxon>
        <taxon>Viridiplantae</taxon>
        <taxon>Streptophyta</taxon>
        <taxon>Embryophyta</taxon>
        <taxon>Tracheophyta</taxon>
        <taxon>Spermatophyta</taxon>
        <taxon>Magnoliopsida</taxon>
        <taxon>eudicotyledons</taxon>
        <taxon>Gunneridae</taxon>
        <taxon>Pentapetalae</taxon>
        <taxon>rosids</taxon>
        <taxon>malvids</taxon>
        <taxon>Malvales</taxon>
        <taxon>Malvaceae</taxon>
        <taxon>Malvoideae</taxon>
        <taxon>Gossypium</taxon>
    </lineage>
</organism>
<protein>
    <submittedName>
        <fullName evidence="6">Uncharacterized protein</fullName>
    </submittedName>
</protein>
<keyword evidence="2" id="KW-0547">Nucleotide-binding</keyword>
<evidence type="ECO:0000256" key="4">
    <source>
        <dbReference type="ARBA" id="ARBA00022840"/>
    </source>
</evidence>
<keyword evidence="5" id="KW-0812">Transmembrane</keyword>